<dbReference type="PaxDb" id="2903-EOD29104"/>
<evidence type="ECO:0000313" key="2">
    <source>
        <dbReference type="EnsemblProtists" id="EOD29104"/>
    </source>
</evidence>
<name>A0A0D3K019_EMIH1</name>
<proteinExistence type="predicted"/>
<keyword evidence="3" id="KW-1185">Reference proteome</keyword>
<dbReference type="KEGG" id="ehx:EMIHUDRAFT_253966"/>
<reference evidence="2" key="2">
    <citation type="submission" date="2024-10" db="UniProtKB">
        <authorList>
            <consortium name="EnsemblProtists"/>
        </authorList>
    </citation>
    <scope>IDENTIFICATION</scope>
</reference>
<dbReference type="Proteomes" id="UP000013827">
    <property type="component" value="Unassembled WGS sequence"/>
</dbReference>
<dbReference type="HOGENOM" id="CLU_1664011_0_0_1"/>
<protein>
    <submittedName>
        <fullName evidence="2">Uncharacterized protein</fullName>
    </submittedName>
</protein>
<keyword evidence="1" id="KW-0175">Coiled coil</keyword>
<dbReference type="RefSeq" id="XP_005781533.1">
    <property type="nucleotide sequence ID" value="XM_005781476.1"/>
</dbReference>
<accession>A0A0D3K019</accession>
<reference evidence="3" key="1">
    <citation type="journal article" date="2013" name="Nature">
        <title>Pan genome of the phytoplankton Emiliania underpins its global distribution.</title>
        <authorList>
            <person name="Read B.A."/>
            <person name="Kegel J."/>
            <person name="Klute M.J."/>
            <person name="Kuo A."/>
            <person name="Lefebvre S.C."/>
            <person name="Maumus F."/>
            <person name="Mayer C."/>
            <person name="Miller J."/>
            <person name="Monier A."/>
            <person name="Salamov A."/>
            <person name="Young J."/>
            <person name="Aguilar M."/>
            <person name="Claverie J.M."/>
            <person name="Frickenhaus S."/>
            <person name="Gonzalez K."/>
            <person name="Herman E.K."/>
            <person name="Lin Y.C."/>
            <person name="Napier J."/>
            <person name="Ogata H."/>
            <person name="Sarno A.F."/>
            <person name="Shmutz J."/>
            <person name="Schroeder D."/>
            <person name="de Vargas C."/>
            <person name="Verret F."/>
            <person name="von Dassow P."/>
            <person name="Valentin K."/>
            <person name="Van de Peer Y."/>
            <person name="Wheeler G."/>
            <person name="Dacks J.B."/>
            <person name="Delwiche C.F."/>
            <person name="Dyhrman S.T."/>
            <person name="Glockner G."/>
            <person name="John U."/>
            <person name="Richards T."/>
            <person name="Worden A.Z."/>
            <person name="Zhang X."/>
            <person name="Grigoriev I.V."/>
            <person name="Allen A.E."/>
            <person name="Bidle K."/>
            <person name="Borodovsky M."/>
            <person name="Bowler C."/>
            <person name="Brownlee C."/>
            <person name="Cock J.M."/>
            <person name="Elias M."/>
            <person name="Gladyshev V.N."/>
            <person name="Groth M."/>
            <person name="Guda C."/>
            <person name="Hadaegh A."/>
            <person name="Iglesias-Rodriguez M.D."/>
            <person name="Jenkins J."/>
            <person name="Jones B.M."/>
            <person name="Lawson T."/>
            <person name="Leese F."/>
            <person name="Lindquist E."/>
            <person name="Lobanov A."/>
            <person name="Lomsadze A."/>
            <person name="Malik S.B."/>
            <person name="Marsh M.E."/>
            <person name="Mackinder L."/>
            <person name="Mock T."/>
            <person name="Mueller-Roeber B."/>
            <person name="Pagarete A."/>
            <person name="Parker M."/>
            <person name="Probert I."/>
            <person name="Quesneville H."/>
            <person name="Raines C."/>
            <person name="Rensing S.A."/>
            <person name="Riano-Pachon D.M."/>
            <person name="Richier S."/>
            <person name="Rokitta S."/>
            <person name="Shiraiwa Y."/>
            <person name="Soanes D.M."/>
            <person name="van der Giezen M."/>
            <person name="Wahlund T.M."/>
            <person name="Williams B."/>
            <person name="Wilson W."/>
            <person name="Wolfe G."/>
            <person name="Wurch L.L."/>
        </authorList>
    </citation>
    <scope>NUCLEOTIDE SEQUENCE</scope>
</reference>
<feature type="coiled-coil region" evidence="1">
    <location>
        <begin position="43"/>
        <end position="70"/>
    </location>
</feature>
<dbReference type="KEGG" id="ehx:EMIHUDRAFT_252092"/>
<dbReference type="EnsemblProtists" id="EOD29104">
    <property type="protein sequence ID" value="EOD29104"/>
    <property type="gene ID" value="EMIHUDRAFT_253966"/>
</dbReference>
<dbReference type="GeneID" id="17274652"/>
<sequence>MKSPPPQQTAGPPGYDRLQKQVKLQLEMHRVGIQRDEMTESRLAAVESRLAAIEHNRECLQGRVEALEVQVFNQTFNNYQPPPGGVGTRRAPGYGMRRLTHRVAELERAAMTIPVGVTVNVVNPGGPLRDDSETEDDMA</sequence>
<evidence type="ECO:0000313" key="3">
    <source>
        <dbReference type="Proteomes" id="UP000013827"/>
    </source>
</evidence>
<evidence type="ECO:0000256" key="1">
    <source>
        <dbReference type="SAM" id="Coils"/>
    </source>
</evidence>
<dbReference type="AlphaFoldDB" id="A0A0D3K019"/>
<dbReference type="RefSeq" id="XP_005789874.1">
    <property type="nucleotide sequence ID" value="XM_005789817.1"/>
</dbReference>
<dbReference type="GeneID" id="17282716"/>
<organism evidence="2 3">
    <name type="scientific">Emiliania huxleyi (strain CCMP1516)</name>
    <dbReference type="NCBI Taxonomy" id="280463"/>
    <lineage>
        <taxon>Eukaryota</taxon>
        <taxon>Haptista</taxon>
        <taxon>Haptophyta</taxon>
        <taxon>Prymnesiophyceae</taxon>
        <taxon>Isochrysidales</taxon>
        <taxon>Noelaerhabdaceae</taxon>
        <taxon>Emiliania</taxon>
    </lineage>
</organism>
<dbReference type="EnsemblProtists" id="EOD37445">
    <property type="protein sequence ID" value="EOD37445"/>
    <property type="gene ID" value="EMIHUDRAFT_252092"/>
</dbReference>